<evidence type="ECO:0000256" key="4">
    <source>
        <dbReference type="SAM" id="Phobius"/>
    </source>
</evidence>
<gene>
    <name evidence="5" type="ORF">SAMN05216251_102275</name>
</gene>
<keyword evidence="6" id="KW-1185">Reference proteome</keyword>
<evidence type="ECO:0000256" key="3">
    <source>
        <dbReference type="SAM" id="MobiDB-lite"/>
    </source>
</evidence>
<keyword evidence="4" id="KW-1133">Transmembrane helix</keyword>
<evidence type="ECO:0000256" key="2">
    <source>
        <dbReference type="ARBA" id="ARBA00023163"/>
    </source>
</evidence>
<dbReference type="STRING" id="380248.SAMN05216251_102275"/>
<organism evidence="5 6">
    <name type="scientific">Actinacidiphila alni</name>
    <dbReference type="NCBI Taxonomy" id="380248"/>
    <lineage>
        <taxon>Bacteria</taxon>
        <taxon>Bacillati</taxon>
        <taxon>Actinomycetota</taxon>
        <taxon>Actinomycetes</taxon>
        <taxon>Kitasatosporales</taxon>
        <taxon>Streptomycetaceae</taxon>
        <taxon>Actinacidiphila</taxon>
    </lineage>
</organism>
<feature type="region of interest" description="Disordered" evidence="3">
    <location>
        <begin position="1"/>
        <end position="21"/>
    </location>
</feature>
<dbReference type="Gene3D" id="1.10.10.1320">
    <property type="entry name" value="Anti-sigma factor, zinc-finger domain"/>
    <property type="match status" value="1"/>
</dbReference>
<accession>A0A1I1Z431</accession>
<keyword evidence="4" id="KW-0472">Membrane</keyword>
<evidence type="ECO:0000256" key="1">
    <source>
        <dbReference type="ARBA" id="ARBA00023015"/>
    </source>
</evidence>
<reference evidence="5 6" key="1">
    <citation type="submission" date="2016-10" db="EMBL/GenBank/DDBJ databases">
        <authorList>
            <person name="de Groot N.N."/>
        </authorList>
    </citation>
    <scope>NUCLEOTIDE SEQUENCE [LARGE SCALE GENOMIC DNA]</scope>
    <source>
        <strain evidence="5 6">CGMCC 4.3510</strain>
    </source>
</reference>
<evidence type="ECO:0008006" key="7">
    <source>
        <dbReference type="Google" id="ProtNLM"/>
    </source>
</evidence>
<feature type="region of interest" description="Disordered" evidence="3">
    <location>
        <begin position="188"/>
        <end position="221"/>
    </location>
</feature>
<dbReference type="AlphaFoldDB" id="A0A1I1Z431"/>
<dbReference type="OrthoDB" id="4350643at2"/>
<feature type="transmembrane region" description="Helical" evidence="4">
    <location>
        <begin position="130"/>
        <end position="150"/>
    </location>
</feature>
<evidence type="ECO:0000313" key="5">
    <source>
        <dbReference type="EMBL" id="SFE25223.1"/>
    </source>
</evidence>
<keyword evidence="1" id="KW-0805">Transcription regulation</keyword>
<keyword evidence="4" id="KW-0812">Transmembrane</keyword>
<evidence type="ECO:0000313" key="6">
    <source>
        <dbReference type="Proteomes" id="UP000199323"/>
    </source>
</evidence>
<feature type="region of interest" description="Disordered" evidence="3">
    <location>
        <begin position="88"/>
        <end position="124"/>
    </location>
</feature>
<dbReference type="RefSeq" id="WP_093711971.1">
    <property type="nucleotide sequence ID" value="NZ_FONG01000002.1"/>
</dbReference>
<sequence length="289" mass="29520">MTSTADQDAHPEVTEISDLTEGLLRPERATAVRAHIAECELCADVQTSLEEIRGLLGTLPGPQRMPADIAGRIDAALAAEAVLAATEPDVPRGTPTPVHVPRGTSSAPEGHAAAPTGPGRTGRARRWRRGLIAVASSVAVVGLGVVLYQAGGNGISSSNNDSASSAKKADAAADPIAAQVQRLLRDKAVSPESAKPNSPMLSGPGVSGGDSTKQPPNPAVPTVPECVLKATQRTDPPVAAGPESFRGTDSYLVLLPHPGNSSLVDAFVVGASCTATSPGAVLYRNTYPR</sequence>
<keyword evidence="2" id="KW-0804">Transcription</keyword>
<proteinExistence type="predicted"/>
<name>A0A1I1Z431_9ACTN</name>
<dbReference type="InterPro" id="IPR041916">
    <property type="entry name" value="Anti_sigma_zinc_sf"/>
</dbReference>
<dbReference type="EMBL" id="FONG01000002">
    <property type="protein sequence ID" value="SFE25223.1"/>
    <property type="molecule type" value="Genomic_DNA"/>
</dbReference>
<dbReference type="Proteomes" id="UP000199323">
    <property type="component" value="Unassembled WGS sequence"/>
</dbReference>
<protein>
    <recommendedName>
        <fullName evidence="7">Zinc-finger domain-containing protein</fullName>
    </recommendedName>
</protein>